<protein>
    <submittedName>
        <fullName evidence="4">3-hydroxy-2-methylbutyryl-CoA dehydrogenase</fullName>
    </submittedName>
</protein>
<dbReference type="PANTHER" id="PTHR43658:SF8">
    <property type="entry name" value="17-BETA-HYDROXYSTEROID DEHYDROGENASE 14-RELATED"/>
    <property type="match status" value="1"/>
</dbReference>
<dbReference type="EMBL" id="LMWY01000005">
    <property type="protein sequence ID" value="KUO05246.1"/>
    <property type="molecule type" value="Genomic_DNA"/>
</dbReference>
<dbReference type="InterPro" id="IPR002347">
    <property type="entry name" value="SDR_fam"/>
</dbReference>
<sequence>MKLTGTAALVTGGASGLGRATATELLRAGAHVVIADLPSSPGKAVAEELAAIGPTVRFVPCDVTDPDDVQAAVDAAAEPAPLRTAVSCAGVATPGRMLSRGGPLALDDFARVVHINLTGTFNVFRLAAHRISETEIVDGERGVLVATASVAAYDGQIGQAAYAASKAGVAGLTLPAARELARHQIRVVAIAPGLFNTPLMAGLPQDARDSLGQQVPHPARLGDPSEFAALVRHITENPMLNGEVIRLDGAIRMAPR</sequence>
<dbReference type="PRINTS" id="PR00081">
    <property type="entry name" value="GDHRDH"/>
</dbReference>
<accession>A0A101U6S7</accession>
<gene>
    <name evidence="4" type="ORF">AQJ67_07665</name>
</gene>
<dbReference type="InterPro" id="IPR020904">
    <property type="entry name" value="Sc_DH/Rdtase_CS"/>
</dbReference>
<feature type="domain" description="Ketoreductase" evidence="3">
    <location>
        <begin position="6"/>
        <end position="203"/>
    </location>
</feature>
<evidence type="ECO:0000256" key="1">
    <source>
        <dbReference type="ARBA" id="ARBA00006484"/>
    </source>
</evidence>
<comment type="similarity">
    <text evidence="1">Belongs to the short-chain dehydrogenases/reductases (SDR) family.</text>
</comment>
<evidence type="ECO:0000259" key="3">
    <source>
        <dbReference type="SMART" id="SM00822"/>
    </source>
</evidence>
<dbReference type="OrthoDB" id="9795647at2"/>
<evidence type="ECO:0000256" key="2">
    <source>
        <dbReference type="ARBA" id="ARBA00023002"/>
    </source>
</evidence>
<dbReference type="Gene3D" id="3.40.50.720">
    <property type="entry name" value="NAD(P)-binding Rossmann-like Domain"/>
    <property type="match status" value="1"/>
</dbReference>
<reference evidence="4 5" key="1">
    <citation type="submission" date="2015-10" db="EMBL/GenBank/DDBJ databases">
        <title>Draft genome sequence of Streptomyces caeruleatus NRRL B-24802, type strain for the species Streptomyces caeruleatus.</title>
        <authorList>
            <person name="Ruckert C."/>
            <person name="Winkler A."/>
            <person name="Kalinowski J."/>
            <person name="Kampfer P."/>
            <person name="Glaeser S."/>
        </authorList>
    </citation>
    <scope>NUCLEOTIDE SEQUENCE [LARGE SCALE GENOMIC DNA]</scope>
    <source>
        <strain evidence="4 5">NRRL B-24802</strain>
    </source>
</reference>
<keyword evidence="5" id="KW-1185">Reference proteome</keyword>
<dbReference type="GO" id="GO:0016491">
    <property type="term" value="F:oxidoreductase activity"/>
    <property type="evidence" value="ECO:0007669"/>
    <property type="project" value="UniProtKB-KW"/>
</dbReference>
<dbReference type="FunFam" id="3.40.50.720:FF:000215">
    <property type="entry name" value="3-hydroxyacyl-CoA dehydrogenase type-2"/>
    <property type="match status" value="1"/>
</dbReference>
<dbReference type="SMART" id="SM00822">
    <property type="entry name" value="PKS_KR"/>
    <property type="match status" value="1"/>
</dbReference>
<dbReference type="InterPro" id="IPR036291">
    <property type="entry name" value="NAD(P)-bd_dom_sf"/>
</dbReference>
<dbReference type="Pfam" id="PF00106">
    <property type="entry name" value="adh_short"/>
    <property type="match status" value="1"/>
</dbReference>
<organism evidence="4 5">
    <name type="scientific">Streptomyces caeruleatus</name>
    <dbReference type="NCBI Taxonomy" id="661399"/>
    <lineage>
        <taxon>Bacteria</taxon>
        <taxon>Bacillati</taxon>
        <taxon>Actinomycetota</taxon>
        <taxon>Actinomycetes</taxon>
        <taxon>Kitasatosporales</taxon>
        <taxon>Streptomycetaceae</taxon>
        <taxon>Streptomyces</taxon>
    </lineage>
</organism>
<keyword evidence="2" id="KW-0560">Oxidoreductase</keyword>
<evidence type="ECO:0000313" key="5">
    <source>
        <dbReference type="Proteomes" id="UP000053429"/>
    </source>
</evidence>
<dbReference type="AlphaFoldDB" id="A0A101U6S7"/>
<evidence type="ECO:0000313" key="4">
    <source>
        <dbReference type="EMBL" id="KUO05246.1"/>
    </source>
</evidence>
<dbReference type="RefSeq" id="WP_062717277.1">
    <property type="nucleotide sequence ID" value="NZ_KQ948925.1"/>
</dbReference>
<proteinExistence type="inferred from homology"/>
<comment type="caution">
    <text evidence="4">The sequence shown here is derived from an EMBL/GenBank/DDBJ whole genome shotgun (WGS) entry which is preliminary data.</text>
</comment>
<dbReference type="PANTHER" id="PTHR43658">
    <property type="entry name" value="SHORT-CHAIN DEHYDROGENASE/REDUCTASE"/>
    <property type="match status" value="1"/>
</dbReference>
<dbReference type="PROSITE" id="PS00061">
    <property type="entry name" value="ADH_SHORT"/>
    <property type="match status" value="1"/>
</dbReference>
<dbReference type="SUPFAM" id="SSF51735">
    <property type="entry name" value="NAD(P)-binding Rossmann-fold domains"/>
    <property type="match status" value="1"/>
</dbReference>
<name>A0A101U6S7_9ACTN</name>
<dbReference type="Proteomes" id="UP000053429">
    <property type="component" value="Unassembled WGS sequence"/>
</dbReference>
<dbReference type="InterPro" id="IPR057326">
    <property type="entry name" value="KR_dom"/>
</dbReference>
<dbReference type="STRING" id="661399.AQJ67_07665"/>